<dbReference type="PROSITE" id="PS00893">
    <property type="entry name" value="NUDIX_BOX"/>
    <property type="match status" value="1"/>
</dbReference>
<dbReference type="InterPro" id="IPR000086">
    <property type="entry name" value="NUDIX_hydrolase_dom"/>
</dbReference>
<feature type="domain" description="Nudix hydrolase" evidence="2">
    <location>
        <begin position="91"/>
        <end position="218"/>
    </location>
</feature>
<evidence type="ECO:0000313" key="3">
    <source>
        <dbReference type="EMBL" id="MDN5201403.1"/>
    </source>
</evidence>
<keyword evidence="1" id="KW-0378">Hydrolase</keyword>
<proteinExistence type="predicted"/>
<dbReference type="SUPFAM" id="SSF55811">
    <property type="entry name" value="Nudix"/>
    <property type="match status" value="1"/>
</dbReference>
<dbReference type="InterPro" id="IPR020084">
    <property type="entry name" value="NUDIX_hydrolase_CS"/>
</dbReference>
<dbReference type="EMBL" id="JAUJEA010000002">
    <property type="protein sequence ID" value="MDN5201403.1"/>
    <property type="molecule type" value="Genomic_DNA"/>
</dbReference>
<evidence type="ECO:0000256" key="1">
    <source>
        <dbReference type="ARBA" id="ARBA00022801"/>
    </source>
</evidence>
<reference evidence="3" key="1">
    <citation type="submission" date="2023-06" db="EMBL/GenBank/DDBJ databases">
        <title>Genomic of Parafulvivirga corallium.</title>
        <authorList>
            <person name="Wang G."/>
        </authorList>
    </citation>
    <scope>NUCLEOTIDE SEQUENCE</scope>
    <source>
        <strain evidence="3">BMA10</strain>
    </source>
</reference>
<keyword evidence="4" id="KW-1185">Reference proteome</keyword>
<name>A0ABT8KLT8_9BACT</name>
<dbReference type="Gene3D" id="3.90.79.10">
    <property type="entry name" value="Nucleoside Triphosphate Pyrophosphohydrolase"/>
    <property type="match status" value="1"/>
</dbReference>
<dbReference type="RefSeq" id="WP_346751426.1">
    <property type="nucleotide sequence ID" value="NZ_JAUJEA010000002.1"/>
</dbReference>
<evidence type="ECO:0000259" key="2">
    <source>
        <dbReference type="PROSITE" id="PS51462"/>
    </source>
</evidence>
<gene>
    <name evidence="3" type="ORF">QQ008_08525</name>
</gene>
<sequence length="228" mass="26632">MKIFINDIPVELISKKKLKNWDKYDVIKKGDDKMLIQTNLEGKILFVDISKSDLKKFLGLMQEKKFKKAEFVTIAVDDYEEDKKLIKDYFTIVRASGGLVAKNKKILMIYRLKKWDLPKGKLEDGEGSKEGAVREVEEECNIKVALNSKICATWHTYTRNKKQILKKTNWYLMECLDDSNMGPQIEEDIEKVVWKDEKEVRKALKNSYPSIKQVINKFRKKISSTVKS</sequence>
<accession>A0ABT8KLT8</accession>
<dbReference type="Pfam" id="PF00293">
    <property type="entry name" value="NUDIX"/>
    <property type="match status" value="1"/>
</dbReference>
<organism evidence="3 4">
    <name type="scientific">Splendidivirga corallicola</name>
    <dbReference type="NCBI Taxonomy" id="3051826"/>
    <lineage>
        <taxon>Bacteria</taxon>
        <taxon>Pseudomonadati</taxon>
        <taxon>Bacteroidota</taxon>
        <taxon>Cytophagia</taxon>
        <taxon>Cytophagales</taxon>
        <taxon>Splendidivirgaceae</taxon>
        <taxon>Splendidivirga</taxon>
    </lineage>
</organism>
<dbReference type="PANTHER" id="PTHR43736">
    <property type="entry name" value="ADP-RIBOSE PYROPHOSPHATASE"/>
    <property type="match status" value="1"/>
</dbReference>
<protein>
    <submittedName>
        <fullName evidence="3">NUDIX domain-containing protein</fullName>
    </submittedName>
</protein>
<dbReference type="InterPro" id="IPR015797">
    <property type="entry name" value="NUDIX_hydrolase-like_dom_sf"/>
</dbReference>
<dbReference type="Proteomes" id="UP001172082">
    <property type="component" value="Unassembled WGS sequence"/>
</dbReference>
<dbReference type="PANTHER" id="PTHR43736:SF1">
    <property type="entry name" value="DIHYDRONEOPTERIN TRIPHOSPHATE DIPHOSPHATASE"/>
    <property type="match status" value="1"/>
</dbReference>
<evidence type="ECO:0000313" key="4">
    <source>
        <dbReference type="Proteomes" id="UP001172082"/>
    </source>
</evidence>
<dbReference type="PROSITE" id="PS51462">
    <property type="entry name" value="NUDIX"/>
    <property type="match status" value="1"/>
</dbReference>
<comment type="caution">
    <text evidence="3">The sequence shown here is derived from an EMBL/GenBank/DDBJ whole genome shotgun (WGS) entry which is preliminary data.</text>
</comment>
<dbReference type="CDD" id="cd03673">
    <property type="entry name" value="NUDIX_Ap6A_hydrolase"/>
    <property type="match status" value="1"/>
</dbReference>